<feature type="region of interest" description="Disordered" evidence="1">
    <location>
        <begin position="1"/>
        <end position="117"/>
    </location>
</feature>
<feature type="compositionally biased region" description="Basic and acidic residues" evidence="1">
    <location>
        <begin position="56"/>
        <end position="81"/>
    </location>
</feature>
<feature type="compositionally biased region" description="Basic and acidic residues" evidence="1">
    <location>
        <begin position="1"/>
        <end position="16"/>
    </location>
</feature>
<evidence type="ECO:0000313" key="3">
    <source>
        <dbReference type="Proteomes" id="UP000282674"/>
    </source>
</evidence>
<dbReference type="Proteomes" id="UP000282674">
    <property type="component" value="Unassembled WGS sequence"/>
</dbReference>
<accession>A0A3M2LVL8</accession>
<evidence type="ECO:0000256" key="1">
    <source>
        <dbReference type="SAM" id="MobiDB-lite"/>
    </source>
</evidence>
<reference evidence="2 3" key="1">
    <citation type="submission" date="2018-10" db="EMBL/GenBank/DDBJ databases">
        <title>Isolation from soil.</title>
        <authorList>
            <person name="Hu J."/>
        </authorList>
    </citation>
    <scope>NUCLEOTIDE SEQUENCE [LARGE SCALE GENOMIC DNA]</scope>
    <source>
        <strain evidence="2 3">NEAU-Ht49</strain>
    </source>
</reference>
<organism evidence="2 3">
    <name type="scientific">Actinomadura harenae</name>
    <dbReference type="NCBI Taxonomy" id="2483351"/>
    <lineage>
        <taxon>Bacteria</taxon>
        <taxon>Bacillati</taxon>
        <taxon>Actinomycetota</taxon>
        <taxon>Actinomycetes</taxon>
        <taxon>Streptosporangiales</taxon>
        <taxon>Thermomonosporaceae</taxon>
        <taxon>Actinomadura</taxon>
    </lineage>
</organism>
<sequence length="117" mass="13575">MVRRHDNEEEQARYEAEMGDDEQDYTTRSTERYIEDPPADLVIEDDPDPGDGRLGILRETREEYRRGDRRREEDAWEDRPAEVTAVRGPRGEPPEEDDFADDLHARTRPGGYSAEPG</sequence>
<gene>
    <name evidence="2" type="ORF">EBO15_23600</name>
</gene>
<dbReference type="EMBL" id="RFFG01000044">
    <property type="protein sequence ID" value="RMI41272.1"/>
    <property type="molecule type" value="Genomic_DNA"/>
</dbReference>
<dbReference type="RefSeq" id="WP_147481623.1">
    <property type="nucleotide sequence ID" value="NZ_JBHSKC010000006.1"/>
</dbReference>
<proteinExistence type="predicted"/>
<keyword evidence="3" id="KW-1185">Reference proteome</keyword>
<comment type="caution">
    <text evidence="2">The sequence shown here is derived from an EMBL/GenBank/DDBJ whole genome shotgun (WGS) entry which is preliminary data.</text>
</comment>
<evidence type="ECO:0008006" key="4">
    <source>
        <dbReference type="Google" id="ProtNLM"/>
    </source>
</evidence>
<dbReference type="AlphaFoldDB" id="A0A3M2LVL8"/>
<protein>
    <recommendedName>
        <fullName evidence="4">DUF5709 domain-containing protein</fullName>
    </recommendedName>
</protein>
<dbReference type="OrthoDB" id="3481312at2"/>
<name>A0A3M2LVL8_9ACTN</name>
<evidence type="ECO:0000313" key="2">
    <source>
        <dbReference type="EMBL" id="RMI41272.1"/>
    </source>
</evidence>